<evidence type="ECO:0000313" key="6">
    <source>
        <dbReference type="EMBL" id="GAA3507739.1"/>
    </source>
</evidence>
<dbReference type="Pfam" id="PF04505">
    <property type="entry name" value="CD225"/>
    <property type="match status" value="1"/>
</dbReference>
<dbReference type="Proteomes" id="UP001500266">
    <property type="component" value="Unassembled WGS sequence"/>
</dbReference>
<keyword evidence="2 5" id="KW-0812">Transmembrane</keyword>
<dbReference type="InterPro" id="IPR051423">
    <property type="entry name" value="CD225/Dispanin"/>
</dbReference>
<sequence length="95" mass="10030">MSYYGQQPGYGGYQPPASPPPNHLVWAILSTILCCLPAGVVSIVFSAQVNSKWQAGDYQGAQKASDNARTWAIVSAVLGLVVTVAYLLLYVAANA</sequence>
<name>A0ABP6UJ15_9ACTN</name>
<evidence type="ECO:0000313" key="7">
    <source>
        <dbReference type="Proteomes" id="UP001500266"/>
    </source>
</evidence>
<organism evidence="6 7">
    <name type="scientific">Actinomadura keratinilytica</name>
    <dbReference type="NCBI Taxonomy" id="547461"/>
    <lineage>
        <taxon>Bacteria</taxon>
        <taxon>Bacillati</taxon>
        <taxon>Actinomycetota</taxon>
        <taxon>Actinomycetes</taxon>
        <taxon>Streptosporangiales</taxon>
        <taxon>Thermomonosporaceae</taxon>
        <taxon>Actinomadura</taxon>
    </lineage>
</organism>
<gene>
    <name evidence="6" type="ORF">GCM10022416_60610</name>
</gene>
<evidence type="ECO:0000256" key="5">
    <source>
        <dbReference type="SAM" id="Phobius"/>
    </source>
</evidence>
<evidence type="ECO:0008006" key="8">
    <source>
        <dbReference type="Google" id="ProtNLM"/>
    </source>
</evidence>
<evidence type="ECO:0000256" key="1">
    <source>
        <dbReference type="ARBA" id="ARBA00004370"/>
    </source>
</evidence>
<evidence type="ECO:0000256" key="3">
    <source>
        <dbReference type="ARBA" id="ARBA00022989"/>
    </source>
</evidence>
<evidence type="ECO:0000256" key="2">
    <source>
        <dbReference type="ARBA" id="ARBA00022692"/>
    </source>
</evidence>
<keyword evidence="4 5" id="KW-0472">Membrane</keyword>
<keyword evidence="3 5" id="KW-1133">Transmembrane helix</keyword>
<comment type="subcellular location">
    <subcellularLocation>
        <location evidence="1">Membrane</location>
    </subcellularLocation>
</comment>
<feature type="transmembrane region" description="Helical" evidence="5">
    <location>
        <begin position="24"/>
        <end position="49"/>
    </location>
</feature>
<dbReference type="InterPro" id="IPR007593">
    <property type="entry name" value="CD225/Dispanin_fam"/>
</dbReference>
<evidence type="ECO:0000256" key="4">
    <source>
        <dbReference type="ARBA" id="ARBA00023136"/>
    </source>
</evidence>
<comment type="caution">
    <text evidence="6">The sequence shown here is derived from an EMBL/GenBank/DDBJ whole genome shotgun (WGS) entry which is preliminary data.</text>
</comment>
<protein>
    <recommendedName>
        <fullName evidence="8">CD225/dispanin family protein</fullName>
    </recommendedName>
</protein>
<dbReference type="PANTHER" id="PTHR14948">
    <property type="entry name" value="NG5"/>
    <property type="match status" value="1"/>
</dbReference>
<reference evidence="7" key="1">
    <citation type="journal article" date="2019" name="Int. J. Syst. Evol. Microbiol.">
        <title>The Global Catalogue of Microorganisms (GCM) 10K type strain sequencing project: providing services to taxonomists for standard genome sequencing and annotation.</title>
        <authorList>
            <consortium name="The Broad Institute Genomics Platform"/>
            <consortium name="The Broad Institute Genome Sequencing Center for Infectious Disease"/>
            <person name="Wu L."/>
            <person name="Ma J."/>
        </authorList>
    </citation>
    <scope>NUCLEOTIDE SEQUENCE [LARGE SCALE GENOMIC DNA]</scope>
    <source>
        <strain evidence="7">JCM 17316</strain>
    </source>
</reference>
<feature type="transmembrane region" description="Helical" evidence="5">
    <location>
        <begin position="70"/>
        <end position="93"/>
    </location>
</feature>
<dbReference type="EMBL" id="BAABDO010000172">
    <property type="protein sequence ID" value="GAA3507739.1"/>
    <property type="molecule type" value="Genomic_DNA"/>
</dbReference>
<dbReference type="PANTHER" id="PTHR14948:SF44">
    <property type="entry name" value="PROLINE-RICH TRANSMEMBRANE PROTEIN 1-LIKE"/>
    <property type="match status" value="1"/>
</dbReference>
<accession>A0ABP6UJ15</accession>
<keyword evidence="7" id="KW-1185">Reference proteome</keyword>
<proteinExistence type="predicted"/>
<dbReference type="RefSeq" id="WP_345025207.1">
    <property type="nucleotide sequence ID" value="NZ_BAABDO010000172.1"/>
</dbReference>